<keyword evidence="2" id="KW-1015">Disulfide bond</keyword>
<dbReference type="SUPFAM" id="SSF57196">
    <property type="entry name" value="EGF/Laminin"/>
    <property type="match status" value="1"/>
</dbReference>
<evidence type="ECO:0000313" key="6">
    <source>
        <dbReference type="Proteomes" id="UP001152799"/>
    </source>
</evidence>
<keyword evidence="6" id="KW-1185">Reference proteome</keyword>
<dbReference type="GO" id="GO:0005509">
    <property type="term" value="F:calcium ion binding"/>
    <property type="evidence" value="ECO:0007669"/>
    <property type="project" value="InterPro"/>
</dbReference>
<organism evidence="5 6">
    <name type="scientific">Ceutorhynchus assimilis</name>
    <name type="common">cabbage seed weevil</name>
    <dbReference type="NCBI Taxonomy" id="467358"/>
    <lineage>
        <taxon>Eukaryota</taxon>
        <taxon>Metazoa</taxon>
        <taxon>Ecdysozoa</taxon>
        <taxon>Arthropoda</taxon>
        <taxon>Hexapoda</taxon>
        <taxon>Insecta</taxon>
        <taxon>Pterygota</taxon>
        <taxon>Neoptera</taxon>
        <taxon>Endopterygota</taxon>
        <taxon>Coleoptera</taxon>
        <taxon>Polyphaga</taxon>
        <taxon>Cucujiformia</taxon>
        <taxon>Curculionidae</taxon>
        <taxon>Ceutorhynchinae</taxon>
        <taxon>Ceutorhynchus</taxon>
    </lineage>
</organism>
<dbReference type="InterPro" id="IPR001881">
    <property type="entry name" value="EGF-like_Ca-bd_dom"/>
</dbReference>
<dbReference type="OrthoDB" id="5985519at2759"/>
<evidence type="ECO:0000256" key="1">
    <source>
        <dbReference type="ARBA" id="ARBA00022536"/>
    </source>
</evidence>
<dbReference type="PROSITE" id="PS01186">
    <property type="entry name" value="EGF_2"/>
    <property type="match status" value="1"/>
</dbReference>
<protein>
    <recommendedName>
        <fullName evidence="4">EGF-like domain-containing protein</fullName>
    </recommendedName>
</protein>
<feature type="domain" description="EGF-like" evidence="4">
    <location>
        <begin position="366"/>
        <end position="381"/>
    </location>
</feature>
<dbReference type="EMBL" id="OU892284">
    <property type="protein sequence ID" value="CAG9772560.1"/>
    <property type="molecule type" value="Genomic_DNA"/>
</dbReference>
<dbReference type="AlphaFoldDB" id="A0A9N9MXB1"/>
<sequence>MKMIISITLIIQSVATILANVEGEPSNFTATQTSTTLEEQPAVITTPLQEARTTKIIPENPRIDELLPGEEHPYWYNDALKDIAYYLRAHKFNEYDRRYNREGTNVERTNFKYFPKPPLRALHWEVKKYCEPSFLHCVDYLRKKLKNVAIRRQDDTAIVAQESNLGPNASIILSQVDLECRRMRDIDNRIAPPFEGPLERYQWRSTASYYMCWYTMNEVPDLQHIDEHCDNFAYCMDLSTGPNNLDVRANNSEPYACAQYSFCPDPCCPNKQLPRKEMCWQDEKNPCFSENPEGHRICGFNRSQNTDFSDIILNRWNVSCSCSEKGYVWSSLYGICVDVDECADEDVQSCNDEGQACLNLPGKYTCVCKWGYVYSEKDKKCVISVPISKIKLNSKPKEEKATPRDRWEDFMKAVLSVIGKPSSASVIKIPQLVFKLNLILCFIIQFML</sequence>
<feature type="chain" id="PRO_5040218314" description="EGF-like domain-containing protein" evidence="3">
    <location>
        <begin position="24"/>
        <end position="448"/>
    </location>
</feature>
<dbReference type="InterPro" id="IPR018097">
    <property type="entry name" value="EGF_Ca-bd_CS"/>
</dbReference>
<gene>
    <name evidence="5" type="ORF">CEUTPL_LOCUS12966</name>
</gene>
<reference evidence="5" key="1">
    <citation type="submission" date="2022-01" db="EMBL/GenBank/DDBJ databases">
        <authorList>
            <person name="King R."/>
        </authorList>
    </citation>
    <scope>NUCLEOTIDE SEQUENCE</scope>
</reference>
<feature type="signal peptide" evidence="3">
    <location>
        <begin position="1"/>
        <end position="23"/>
    </location>
</feature>
<keyword evidence="3" id="KW-0732">Signal</keyword>
<evidence type="ECO:0000256" key="3">
    <source>
        <dbReference type="SAM" id="SignalP"/>
    </source>
</evidence>
<evidence type="ECO:0000256" key="2">
    <source>
        <dbReference type="ARBA" id="ARBA00023157"/>
    </source>
</evidence>
<dbReference type="InterPro" id="IPR049883">
    <property type="entry name" value="NOTCH1_EGF-like"/>
</dbReference>
<dbReference type="PROSITE" id="PS01187">
    <property type="entry name" value="EGF_CA"/>
    <property type="match status" value="1"/>
</dbReference>
<dbReference type="Proteomes" id="UP001152799">
    <property type="component" value="Chromosome 8"/>
</dbReference>
<dbReference type="Gene3D" id="2.10.25.10">
    <property type="entry name" value="Laminin"/>
    <property type="match status" value="1"/>
</dbReference>
<dbReference type="SMART" id="SM00179">
    <property type="entry name" value="EGF_CA"/>
    <property type="match status" value="1"/>
</dbReference>
<dbReference type="InterPro" id="IPR000742">
    <property type="entry name" value="EGF"/>
</dbReference>
<name>A0A9N9MXB1_9CUCU</name>
<dbReference type="Pfam" id="PF07645">
    <property type="entry name" value="EGF_CA"/>
    <property type="match status" value="1"/>
</dbReference>
<evidence type="ECO:0000259" key="4">
    <source>
        <dbReference type="PROSITE" id="PS01186"/>
    </source>
</evidence>
<proteinExistence type="predicted"/>
<accession>A0A9N9MXB1</accession>
<keyword evidence="1" id="KW-0245">EGF-like domain</keyword>
<evidence type="ECO:0000313" key="5">
    <source>
        <dbReference type="EMBL" id="CAG9772560.1"/>
    </source>
</evidence>